<name>A0A8H6MD88_9AGAR</name>
<feature type="region of interest" description="Disordered" evidence="1">
    <location>
        <begin position="82"/>
        <end position="151"/>
    </location>
</feature>
<evidence type="ECO:0008006" key="4">
    <source>
        <dbReference type="Google" id="ProtNLM"/>
    </source>
</evidence>
<dbReference type="GO" id="GO:0005739">
    <property type="term" value="C:mitochondrion"/>
    <property type="evidence" value="ECO:0007669"/>
    <property type="project" value="TreeGrafter"/>
</dbReference>
<dbReference type="PANTHER" id="PTHR32470">
    <property type="entry name" value="ADH DEHYDROGENASE [UBIQUINONE] 1 ALPHA SUBCOMPLEX ASSEMBLY FACTOR 2"/>
    <property type="match status" value="1"/>
</dbReference>
<keyword evidence="3" id="KW-1185">Reference proteome</keyword>
<dbReference type="OrthoDB" id="10255576at2759"/>
<evidence type="ECO:0000313" key="2">
    <source>
        <dbReference type="EMBL" id="KAF6764225.1"/>
    </source>
</evidence>
<protein>
    <recommendedName>
        <fullName evidence="4">NADH dehydrogenase [ubiquinone] 1 alpha subcomplex subunit 12</fullName>
    </recommendedName>
</protein>
<dbReference type="PANTHER" id="PTHR32470:SF2">
    <property type="entry name" value="NADH DEHYDROGENASE [UBIQUINONE] 1 ALPHA SUBCOMPLEX ASSEMBLY FACTOR 2"/>
    <property type="match status" value="1"/>
</dbReference>
<sequence>MGRNVRTVVYKNSDDMWDYVGGQKRLAIQWSAWLAHTRPNPPTVEELKVDAERQVRVKHNASLIEARDREEGERLKRLRAERHAELVGAPSRGESDSAPYHEVRSTGEPEPATQSAEQDTIPPTPNPWDAAKNVPETEAWAPGRPIRRRGD</sequence>
<organism evidence="2 3">
    <name type="scientific">Ephemerocybe angulata</name>
    <dbReference type="NCBI Taxonomy" id="980116"/>
    <lineage>
        <taxon>Eukaryota</taxon>
        <taxon>Fungi</taxon>
        <taxon>Dikarya</taxon>
        <taxon>Basidiomycota</taxon>
        <taxon>Agaricomycotina</taxon>
        <taxon>Agaricomycetes</taxon>
        <taxon>Agaricomycetidae</taxon>
        <taxon>Agaricales</taxon>
        <taxon>Agaricineae</taxon>
        <taxon>Psathyrellaceae</taxon>
        <taxon>Ephemerocybe</taxon>
    </lineage>
</organism>
<comment type="caution">
    <text evidence="2">The sequence shown here is derived from an EMBL/GenBank/DDBJ whole genome shotgun (WGS) entry which is preliminary data.</text>
</comment>
<evidence type="ECO:0000313" key="3">
    <source>
        <dbReference type="Proteomes" id="UP000521943"/>
    </source>
</evidence>
<reference evidence="2 3" key="1">
    <citation type="submission" date="2020-07" db="EMBL/GenBank/DDBJ databases">
        <title>Comparative genomics of pyrophilous fungi reveals a link between fire events and developmental genes.</title>
        <authorList>
            <consortium name="DOE Joint Genome Institute"/>
            <person name="Steindorff A.S."/>
            <person name="Carver A."/>
            <person name="Calhoun S."/>
            <person name="Stillman K."/>
            <person name="Liu H."/>
            <person name="Lipzen A."/>
            <person name="Pangilinan J."/>
            <person name="Labutti K."/>
            <person name="Bruns T.D."/>
            <person name="Grigoriev I.V."/>
        </authorList>
    </citation>
    <scope>NUCLEOTIDE SEQUENCE [LARGE SCALE GENOMIC DNA]</scope>
    <source>
        <strain evidence="2 3">CBS 144469</strain>
    </source>
</reference>
<gene>
    <name evidence="2" type="ORF">DFP72DRAFT_871160</name>
</gene>
<dbReference type="AlphaFoldDB" id="A0A8H6MD88"/>
<dbReference type="InterPro" id="IPR052618">
    <property type="entry name" value="ComplexI_NDUFA12"/>
</dbReference>
<dbReference type="EMBL" id="JACGCI010000004">
    <property type="protein sequence ID" value="KAF6764225.1"/>
    <property type="molecule type" value="Genomic_DNA"/>
</dbReference>
<accession>A0A8H6MD88</accession>
<dbReference type="GO" id="GO:0032981">
    <property type="term" value="P:mitochondrial respiratory chain complex I assembly"/>
    <property type="evidence" value="ECO:0007669"/>
    <property type="project" value="TreeGrafter"/>
</dbReference>
<dbReference type="Proteomes" id="UP000521943">
    <property type="component" value="Unassembled WGS sequence"/>
</dbReference>
<evidence type="ECO:0000256" key="1">
    <source>
        <dbReference type="SAM" id="MobiDB-lite"/>
    </source>
</evidence>
<proteinExistence type="predicted"/>
<feature type="compositionally biased region" description="Basic and acidic residues" evidence="1">
    <location>
        <begin position="93"/>
        <end position="107"/>
    </location>
</feature>